<gene>
    <name evidence="2" type="ORF">ASPGLDRAFT_43401</name>
</gene>
<feature type="region of interest" description="Disordered" evidence="1">
    <location>
        <begin position="1"/>
        <end position="297"/>
    </location>
</feature>
<dbReference type="OrthoDB" id="5378975at2759"/>
<feature type="compositionally biased region" description="Basic and acidic residues" evidence="1">
    <location>
        <begin position="62"/>
        <end position="72"/>
    </location>
</feature>
<protein>
    <submittedName>
        <fullName evidence="2">Uncharacterized protein</fullName>
    </submittedName>
</protein>
<feature type="compositionally biased region" description="Pro residues" evidence="1">
    <location>
        <begin position="318"/>
        <end position="327"/>
    </location>
</feature>
<feature type="compositionally biased region" description="Polar residues" evidence="1">
    <location>
        <begin position="225"/>
        <end position="240"/>
    </location>
</feature>
<name>A0A1L9VSN5_ASPGL</name>
<keyword evidence="3" id="KW-1185">Reference proteome</keyword>
<evidence type="ECO:0000256" key="1">
    <source>
        <dbReference type="SAM" id="MobiDB-lite"/>
    </source>
</evidence>
<organism evidence="2 3">
    <name type="scientific">Aspergillus glaucus CBS 516.65</name>
    <dbReference type="NCBI Taxonomy" id="1160497"/>
    <lineage>
        <taxon>Eukaryota</taxon>
        <taxon>Fungi</taxon>
        <taxon>Dikarya</taxon>
        <taxon>Ascomycota</taxon>
        <taxon>Pezizomycotina</taxon>
        <taxon>Eurotiomycetes</taxon>
        <taxon>Eurotiomycetidae</taxon>
        <taxon>Eurotiales</taxon>
        <taxon>Aspergillaceae</taxon>
        <taxon>Aspergillus</taxon>
        <taxon>Aspergillus subgen. Aspergillus</taxon>
    </lineage>
</organism>
<evidence type="ECO:0000313" key="2">
    <source>
        <dbReference type="EMBL" id="OJJ86933.1"/>
    </source>
</evidence>
<dbReference type="VEuPathDB" id="FungiDB:ASPGLDRAFT_43401"/>
<dbReference type="Proteomes" id="UP000184300">
    <property type="component" value="Unassembled WGS sequence"/>
</dbReference>
<feature type="region of interest" description="Disordered" evidence="1">
    <location>
        <begin position="309"/>
        <end position="328"/>
    </location>
</feature>
<dbReference type="AlphaFoldDB" id="A0A1L9VSN5"/>
<dbReference type="InterPro" id="IPR031355">
    <property type="entry name" value="YBL010C/LAA2-like"/>
</dbReference>
<feature type="compositionally biased region" description="Polar residues" evidence="1">
    <location>
        <begin position="44"/>
        <end position="55"/>
    </location>
</feature>
<dbReference type="PANTHER" id="PTHR38698">
    <property type="entry name" value="EXPRESSED PROTEIN"/>
    <property type="match status" value="1"/>
</dbReference>
<sequence>MSENPPNSHLEPPQKSVELEDPGAQESAPNSDDEDHFSDASEGNPRSHSRTTSGHASPIPRTRVEKVDDNPSHGEVPGTAAYGKRGKDSVPDEVEVIPEGSRSRSQSTAQSPPENPPVPRTVVERVDPEHPSHGDVPGTDAYDKRRADAVPDAVTTAPESGGTPELNPEPEPNDAVDSTAVPETVVSQVETPTEEGPESRPHAHRRRPSDALPDSVETVPDAPDPQSSPATSVEQESSAITGDDQQKMDGDNDIDNNGTAMPGALPEDEDDAVDDFDDFADEQEEMGDDDFGDFDDGFQEPEEIVEVEAMDEGASSPAPQPPTPSVPPLIDFDAIQSLPDLHAALEDPLDRLFPTSKNTTSLPPVQPIENASAIFHTDRSLSLWSQLVAPPPLQPQNWVKSRIRRLFLVSLGVPVDLDEILPASKQKKLVLPGDTATSTVTSTATTSSTTATASTTTTQQQKTKSTTSSSSYSRSRQPQPPPDLDLSSVGRLCSTTDAALSGLTDPELQSHVDELHSVTRTASAVLEYWLKRYDELVKEKEAFEGVIENLVSHARRVRK</sequence>
<feature type="compositionally biased region" description="Acidic residues" evidence="1">
    <location>
        <begin position="266"/>
        <end position="297"/>
    </location>
</feature>
<feature type="region of interest" description="Disordered" evidence="1">
    <location>
        <begin position="431"/>
        <end position="489"/>
    </location>
</feature>
<feature type="compositionally biased region" description="Basic and acidic residues" evidence="1">
    <location>
        <begin position="122"/>
        <end position="133"/>
    </location>
</feature>
<proteinExistence type="predicted"/>
<reference evidence="3" key="1">
    <citation type="journal article" date="2017" name="Genome Biol.">
        <title>Comparative genomics reveals high biological diversity and specific adaptations in the industrially and medically important fungal genus Aspergillus.</title>
        <authorList>
            <person name="de Vries R.P."/>
            <person name="Riley R."/>
            <person name="Wiebenga A."/>
            <person name="Aguilar-Osorio G."/>
            <person name="Amillis S."/>
            <person name="Uchima C.A."/>
            <person name="Anderluh G."/>
            <person name="Asadollahi M."/>
            <person name="Askin M."/>
            <person name="Barry K."/>
            <person name="Battaglia E."/>
            <person name="Bayram O."/>
            <person name="Benocci T."/>
            <person name="Braus-Stromeyer S.A."/>
            <person name="Caldana C."/>
            <person name="Canovas D."/>
            <person name="Cerqueira G.C."/>
            <person name="Chen F."/>
            <person name="Chen W."/>
            <person name="Choi C."/>
            <person name="Clum A."/>
            <person name="Dos Santos R.A."/>
            <person name="Damasio A.R."/>
            <person name="Diallinas G."/>
            <person name="Emri T."/>
            <person name="Fekete E."/>
            <person name="Flipphi M."/>
            <person name="Freyberg S."/>
            <person name="Gallo A."/>
            <person name="Gournas C."/>
            <person name="Habgood R."/>
            <person name="Hainaut M."/>
            <person name="Harispe M.L."/>
            <person name="Henrissat B."/>
            <person name="Hilden K.S."/>
            <person name="Hope R."/>
            <person name="Hossain A."/>
            <person name="Karabika E."/>
            <person name="Karaffa L."/>
            <person name="Karanyi Z."/>
            <person name="Krasevec N."/>
            <person name="Kuo A."/>
            <person name="Kusch H."/>
            <person name="LaButti K."/>
            <person name="Lagendijk E.L."/>
            <person name="Lapidus A."/>
            <person name="Levasseur A."/>
            <person name="Lindquist E."/>
            <person name="Lipzen A."/>
            <person name="Logrieco A.F."/>
            <person name="MacCabe A."/>
            <person name="Maekelae M.R."/>
            <person name="Malavazi I."/>
            <person name="Melin P."/>
            <person name="Meyer V."/>
            <person name="Mielnichuk N."/>
            <person name="Miskei M."/>
            <person name="Molnar A.P."/>
            <person name="Mule G."/>
            <person name="Ngan C.Y."/>
            <person name="Orejas M."/>
            <person name="Orosz E."/>
            <person name="Ouedraogo J.P."/>
            <person name="Overkamp K.M."/>
            <person name="Park H.-S."/>
            <person name="Perrone G."/>
            <person name="Piumi F."/>
            <person name="Punt P.J."/>
            <person name="Ram A.F."/>
            <person name="Ramon A."/>
            <person name="Rauscher S."/>
            <person name="Record E."/>
            <person name="Riano-Pachon D.M."/>
            <person name="Robert V."/>
            <person name="Roehrig J."/>
            <person name="Ruller R."/>
            <person name="Salamov A."/>
            <person name="Salih N.S."/>
            <person name="Samson R.A."/>
            <person name="Sandor E."/>
            <person name="Sanguinetti M."/>
            <person name="Schuetze T."/>
            <person name="Sepcic K."/>
            <person name="Shelest E."/>
            <person name="Sherlock G."/>
            <person name="Sophianopoulou V."/>
            <person name="Squina F.M."/>
            <person name="Sun H."/>
            <person name="Susca A."/>
            <person name="Todd R.B."/>
            <person name="Tsang A."/>
            <person name="Unkles S.E."/>
            <person name="van de Wiele N."/>
            <person name="van Rossen-Uffink D."/>
            <person name="Oliveira J.V."/>
            <person name="Vesth T.C."/>
            <person name="Visser J."/>
            <person name="Yu J.-H."/>
            <person name="Zhou M."/>
            <person name="Andersen M.R."/>
            <person name="Archer D.B."/>
            <person name="Baker S.E."/>
            <person name="Benoit I."/>
            <person name="Brakhage A.A."/>
            <person name="Braus G.H."/>
            <person name="Fischer R."/>
            <person name="Frisvad J.C."/>
            <person name="Goldman G.H."/>
            <person name="Houbraken J."/>
            <person name="Oakley B."/>
            <person name="Pocsi I."/>
            <person name="Scazzocchio C."/>
            <person name="Seiboth B."/>
            <person name="vanKuyk P.A."/>
            <person name="Wortman J."/>
            <person name="Dyer P.S."/>
            <person name="Grigoriev I.V."/>
        </authorList>
    </citation>
    <scope>NUCLEOTIDE SEQUENCE [LARGE SCALE GENOMIC DNA]</scope>
    <source>
        <strain evidence="3">CBS 516.65</strain>
    </source>
</reference>
<feature type="compositionally biased region" description="Low complexity" evidence="1">
    <location>
        <begin position="435"/>
        <end position="471"/>
    </location>
</feature>
<feature type="compositionally biased region" description="Polar residues" evidence="1">
    <location>
        <begin position="103"/>
        <end position="112"/>
    </location>
</feature>
<dbReference type="EMBL" id="KV878891">
    <property type="protein sequence ID" value="OJJ86933.1"/>
    <property type="molecule type" value="Genomic_DNA"/>
</dbReference>
<dbReference type="PANTHER" id="PTHR38698:SF1">
    <property type="entry name" value="FUNGAL PROTEIN"/>
    <property type="match status" value="1"/>
</dbReference>
<dbReference type="RefSeq" id="XP_022403622.1">
    <property type="nucleotide sequence ID" value="XM_022545800.1"/>
</dbReference>
<evidence type="ECO:0000313" key="3">
    <source>
        <dbReference type="Proteomes" id="UP000184300"/>
    </source>
</evidence>
<accession>A0A1L9VSN5</accession>
<dbReference type="GeneID" id="34462061"/>
<dbReference type="Pfam" id="PF17104">
    <property type="entry name" value="YBL010C_LAA2"/>
    <property type="match status" value="1"/>
</dbReference>
<dbReference type="STRING" id="1160497.A0A1L9VSN5"/>